<dbReference type="InterPro" id="IPR006091">
    <property type="entry name" value="Acyl-CoA_Oxase/DH_mid-dom"/>
</dbReference>
<dbReference type="PIRSF" id="PIRSF016578">
    <property type="entry name" value="HsaA"/>
    <property type="match status" value="1"/>
</dbReference>
<dbReference type="EMBL" id="CP013070">
    <property type="protein sequence ID" value="APL95740.1"/>
    <property type="molecule type" value="Genomic_DNA"/>
</dbReference>
<keyword evidence="1" id="KW-0285">Flavoprotein</keyword>
<dbReference type="AlphaFoldDB" id="A0A1L5BS84"/>
<dbReference type="CDD" id="cd00567">
    <property type="entry name" value="ACAD"/>
    <property type="match status" value="1"/>
</dbReference>
<dbReference type="Gene3D" id="1.20.140.10">
    <property type="entry name" value="Butyryl-CoA Dehydrogenase, subunit A, domain 3"/>
    <property type="match status" value="1"/>
</dbReference>
<dbReference type="GO" id="GO:0050660">
    <property type="term" value="F:flavin adenine dinucleotide binding"/>
    <property type="evidence" value="ECO:0007669"/>
    <property type="project" value="InterPro"/>
</dbReference>
<feature type="region of interest" description="Disordered" evidence="3">
    <location>
        <begin position="1"/>
        <end position="20"/>
    </location>
</feature>
<dbReference type="Pfam" id="PF08028">
    <property type="entry name" value="Acyl-CoA_dh_2"/>
    <property type="match status" value="1"/>
</dbReference>
<dbReference type="InterPro" id="IPR036250">
    <property type="entry name" value="AcylCo_DH-like_C"/>
</dbReference>
<protein>
    <submittedName>
        <fullName evidence="7">Acyl-CoA dehydrogenase</fullName>
    </submittedName>
</protein>
<keyword evidence="2" id="KW-0560">Oxidoreductase</keyword>
<dbReference type="PANTHER" id="PTHR43831:SF1">
    <property type="entry name" value="ISOBUTYRYL-COA DEHYDROGENASE, MITOCHONDRIAL"/>
    <property type="match status" value="1"/>
</dbReference>
<dbReference type="SUPFAM" id="SSF47203">
    <property type="entry name" value="Acyl-CoA dehydrogenase C-terminal domain-like"/>
    <property type="match status" value="1"/>
</dbReference>
<accession>A0A1L5BS84</accession>
<feature type="domain" description="Acyl-CoA dehydrogenase/oxidase N-terminal" evidence="5">
    <location>
        <begin position="27"/>
        <end position="102"/>
    </location>
</feature>
<dbReference type="Proteomes" id="UP000004550">
    <property type="component" value="Chromosome"/>
</dbReference>
<evidence type="ECO:0000259" key="6">
    <source>
        <dbReference type="Pfam" id="PF08028"/>
    </source>
</evidence>
<dbReference type="InterPro" id="IPR037069">
    <property type="entry name" value="AcylCoA_DH/ox_N_sf"/>
</dbReference>
<dbReference type="Pfam" id="PF02770">
    <property type="entry name" value="Acyl-CoA_dh_M"/>
    <property type="match status" value="1"/>
</dbReference>
<feature type="domain" description="Acyl-CoA oxidase/dehydrogenase middle" evidence="4">
    <location>
        <begin position="150"/>
        <end position="229"/>
    </location>
</feature>
<reference evidence="7 8" key="1">
    <citation type="journal article" date="2012" name="J. Bacteriol.">
        <title>Genome sequence of Sphingobium indicum B90A, a hexachlorocyclohexane-degrading bacterium.</title>
        <authorList>
            <person name="Anand S."/>
            <person name="Sangwan N."/>
            <person name="Lata P."/>
            <person name="Kaur J."/>
            <person name="Dua A."/>
            <person name="Singh A.K."/>
            <person name="Verma M."/>
            <person name="Kaur J."/>
            <person name="Khurana J.P."/>
            <person name="Khurana P."/>
            <person name="Mathur S."/>
            <person name="Lal R."/>
        </authorList>
    </citation>
    <scope>NUCLEOTIDE SEQUENCE [LARGE SCALE GENOMIC DNA]</scope>
    <source>
        <strain evidence="8">DSM 16412 / CCM 7286 / MTCC 6364 / B90A</strain>
    </source>
</reference>
<name>A0A1L5BS84_SPHIB</name>
<dbReference type="GO" id="GO:0016627">
    <property type="term" value="F:oxidoreductase activity, acting on the CH-CH group of donors"/>
    <property type="evidence" value="ECO:0007669"/>
    <property type="project" value="InterPro"/>
</dbReference>
<evidence type="ECO:0000259" key="4">
    <source>
        <dbReference type="Pfam" id="PF02770"/>
    </source>
</evidence>
<organism evidence="7 8">
    <name type="scientific">Sphingobium indicum (strain DSM 16412 / CCM 7286 / MTCC 6364 / B90A)</name>
    <dbReference type="NCBI Taxonomy" id="861109"/>
    <lineage>
        <taxon>Bacteria</taxon>
        <taxon>Pseudomonadati</taxon>
        <taxon>Pseudomonadota</taxon>
        <taxon>Alphaproteobacteria</taxon>
        <taxon>Sphingomonadales</taxon>
        <taxon>Sphingomonadaceae</taxon>
        <taxon>Sphingobium</taxon>
    </lineage>
</organism>
<dbReference type="PANTHER" id="PTHR43831">
    <property type="entry name" value="ISOBUTYRYL-COA DEHYDROGENASE"/>
    <property type="match status" value="1"/>
</dbReference>
<dbReference type="InterPro" id="IPR013786">
    <property type="entry name" value="AcylCoA_DH/ox_N"/>
</dbReference>
<dbReference type="InterPro" id="IPR009100">
    <property type="entry name" value="AcylCoA_DH/oxidase_NM_dom_sf"/>
</dbReference>
<evidence type="ECO:0000313" key="7">
    <source>
        <dbReference type="EMBL" id="APL95740.1"/>
    </source>
</evidence>
<evidence type="ECO:0000256" key="2">
    <source>
        <dbReference type="ARBA" id="ARBA00023002"/>
    </source>
</evidence>
<dbReference type="SUPFAM" id="SSF56645">
    <property type="entry name" value="Acyl-CoA dehydrogenase NM domain-like"/>
    <property type="match status" value="1"/>
</dbReference>
<feature type="domain" description="Acyl-CoA dehydrogenase C-terminal" evidence="6">
    <location>
        <begin position="268"/>
        <end position="374"/>
    </location>
</feature>
<dbReference type="Gene3D" id="2.40.110.10">
    <property type="entry name" value="Butyryl-CoA Dehydrogenase, subunit A, domain 2"/>
    <property type="match status" value="1"/>
</dbReference>
<evidence type="ECO:0000256" key="1">
    <source>
        <dbReference type="ARBA" id="ARBA00022630"/>
    </source>
</evidence>
<proteinExistence type="predicted"/>
<gene>
    <name evidence="7" type="ORF">SIDU_15135</name>
</gene>
<evidence type="ECO:0000259" key="5">
    <source>
        <dbReference type="Pfam" id="PF02771"/>
    </source>
</evidence>
<dbReference type="Pfam" id="PF02771">
    <property type="entry name" value="Acyl-CoA_dh_N"/>
    <property type="match status" value="1"/>
</dbReference>
<dbReference type="InterPro" id="IPR013107">
    <property type="entry name" value="Acyl-CoA_DH_C"/>
</dbReference>
<dbReference type="InterPro" id="IPR046373">
    <property type="entry name" value="Acyl-CoA_Oxase/DH_mid-dom_sf"/>
</dbReference>
<dbReference type="KEGG" id="sinb:SIDU_15135"/>
<sequence length="395" mass="42680">MMATRAISAADDATGPRATGATVEPRVLDWIRDDFASRAADHDIDGSFPFENFAILHKHGLLSAALPADLGGGGADLARLAKIVRAVSYGDPSTGLVLVMQYLFTAQFARGRNWAPGLRERVLRSVIDDGALVNGLRVEPDLGTPGRGGVPATVVRRTAAGWVLNGRKIYSTGAPGLKWMSVWAATDEDEPRIGGVLVDSATPGVRIEPTWNHLGMRATGSHDVVFEDVRIPDDQLSALVRLQDQHLLLDAEFQLRNALLISIVYDSVAHAARDWFVSWLQQRVPTALGAPLSTLPRFQELVGRIEALLYANRLLLERSIHMPDPAAAGTVKYIVTNNAVQAVQLAIDAIGNPALTRAHPLERHLRNVLCSRVHMPQDDIVLTGLGRAAFAATHG</sequence>
<dbReference type="Gene3D" id="1.10.540.10">
    <property type="entry name" value="Acyl-CoA dehydrogenase/oxidase, N-terminal domain"/>
    <property type="match status" value="1"/>
</dbReference>
<evidence type="ECO:0000313" key="8">
    <source>
        <dbReference type="Proteomes" id="UP000004550"/>
    </source>
</evidence>
<evidence type="ECO:0000256" key="3">
    <source>
        <dbReference type="SAM" id="MobiDB-lite"/>
    </source>
</evidence>
<dbReference type="InterPro" id="IPR052547">
    <property type="entry name" value="Mito_Isobutyryl-CoADH"/>
</dbReference>